<evidence type="ECO:0000256" key="3">
    <source>
        <dbReference type="ARBA" id="ARBA00010617"/>
    </source>
</evidence>
<evidence type="ECO:0000256" key="9">
    <source>
        <dbReference type="PIRSR" id="PIRSR602403-1"/>
    </source>
</evidence>
<dbReference type="InterPro" id="IPR036396">
    <property type="entry name" value="Cyt_P450_sf"/>
</dbReference>
<comment type="pathway">
    <text evidence="2">Secondary metabolite biosynthesis.</text>
</comment>
<dbReference type="InterPro" id="IPR001128">
    <property type="entry name" value="Cyt_P450"/>
</dbReference>
<comment type="cofactor">
    <cofactor evidence="1 9">
        <name>heme</name>
        <dbReference type="ChEBI" id="CHEBI:30413"/>
    </cofactor>
</comment>
<dbReference type="Proteomes" id="UP000077266">
    <property type="component" value="Unassembled WGS sequence"/>
</dbReference>
<keyword evidence="8" id="KW-0503">Monooxygenase</keyword>
<dbReference type="STRING" id="1314781.A0A165KPC7"/>
<dbReference type="SUPFAM" id="SSF48264">
    <property type="entry name" value="Cytochrome P450"/>
    <property type="match status" value="1"/>
</dbReference>
<evidence type="ECO:0000256" key="4">
    <source>
        <dbReference type="ARBA" id="ARBA00022617"/>
    </source>
</evidence>
<protein>
    <submittedName>
        <fullName evidence="10">Cytochrome P450</fullName>
    </submittedName>
</protein>
<feature type="binding site" description="axial binding residue" evidence="9">
    <location>
        <position position="497"/>
    </location>
    <ligand>
        <name>heme</name>
        <dbReference type="ChEBI" id="CHEBI:30413"/>
    </ligand>
    <ligandPart>
        <name>Fe</name>
        <dbReference type="ChEBI" id="CHEBI:18248"/>
    </ligandPart>
</feature>
<dbReference type="PANTHER" id="PTHR24305">
    <property type="entry name" value="CYTOCHROME P450"/>
    <property type="match status" value="1"/>
</dbReference>
<dbReference type="EMBL" id="KV425940">
    <property type="protein sequence ID" value="KZV96650.1"/>
    <property type="molecule type" value="Genomic_DNA"/>
</dbReference>
<keyword evidence="4 9" id="KW-0349">Heme</keyword>
<keyword evidence="6" id="KW-0560">Oxidoreductase</keyword>
<dbReference type="Gene3D" id="1.10.630.10">
    <property type="entry name" value="Cytochrome P450"/>
    <property type="match status" value="1"/>
</dbReference>
<comment type="similarity">
    <text evidence="3">Belongs to the cytochrome P450 family.</text>
</comment>
<name>A0A165KPC7_EXIGL</name>
<dbReference type="GO" id="GO:0016705">
    <property type="term" value="F:oxidoreductase activity, acting on paired donors, with incorporation or reduction of molecular oxygen"/>
    <property type="evidence" value="ECO:0007669"/>
    <property type="project" value="InterPro"/>
</dbReference>
<dbReference type="Pfam" id="PF00067">
    <property type="entry name" value="p450"/>
    <property type="match status" value="1"/>
</dbReference>
<evidence type="ECO:0000313" key="11">
    <source>
        <dbReference type="Proteomes" id="UP000077266"/>
    </source>
</evidence>
<gene>
    <name evidence="10" type="ORF">EXIGLDRAFT_670915</name>
</gene>
<evidence type="ECO:0000256" key="5">
    <source>
        <dbReference type="ARBA" id="ARBA00022723"/>
    </source>
</evidence>
<reference evidence="10 11" key="1">
    <citation type="journal article" date="2016" name="Mol. Biol. Evol.">
        <title>Comparative Genomics of Early-Diverging Mushroom-Forming Fungi Provides Insights into the Origins of Lignocellulose Decay Capabilities.</title>
        <authorList>
            <person name="Nagy L.G."/>
            <person name="Riley R."/>
            <person name="Tritt A."/>
            <person name="Adam C."/>
            <person name="Daum C."/>
            <person name="Floudas D."/>
            <person name="Sun H."/>
            <person name="Yadav J.S."/>
            <person name="Pangilinan J."/>
            <person name="Larsson K.H."/>
            <person name="Matsuura K."/>
            <person name="Barry K."/>
            <person name="Labutti K."/>
            <person name="Kuo R."/>
            <person name="Ohm R.A."/>
            <person name="Bhattacharya S.S."/>
            <person name="Shirouzu T."/>
            <person name="Yoshinaga Y."/>
            <person name="Martin F.M."/>
            <person name="Grigoriev I.V."/>
            <person name="Hibbett D.S."/>
        </authorList>
    </citation>
    <scope>NUCLEOTIDE SEQUENCE [LARGE SCALE GENOMIC DNA]</scope>
    <source>
        <strain evidence="10 11">HHB12029</strain>
    </source>
</reference>
<evidence type="ECO:0000256" key="2">
    <source>
        <dbReference type="ARBA" id="ARBA00005179"/>
    </source>
</evidence>
<keyword evidence="5 9" id="KW-0479">Metal-binding</keyword>
<evidence type="ECO:0000256" key="1">
    <source>
        <dbReference type="ARBA" id="ARBA00001971"/>
    </source>
</evidence>
<dbReference type="CDD" id="cd11069">
    <property type="entry name" value="CYP_FUM15-like"/>
    <property type="match status" value="1"/>
</dbReference>
<dbReference type="InterPro" id="IPR002403">
    <property type="entry name" value="Cyt_P450_E_grp-IV"/>
</dbReference>
<dbReference type="AlphaFoldDB" id="A0A165KPC7"/>
<dbReference type="GO" id="GO:0004497">
    <property type="term" value="F:monooxygenase activity"/>
    <property type="evidence" value="ECO:0007669"/>
    <property type="project" value="UniProtKB-KW"/>
</dbReference>
<keyword evidence="11" id="KW-1185">Reference proteome</keyword>
<proteinExistence type="inferred from homology"/>
<dbReference type="GO" id="GO:0005506">
    <property type="term" value="F:iron ion binding"/>
    <property type="evidence" value="ECO:0007669"/>
    <property type="project" value="InterPro"/>
</dbReference>
<dbReference type="GO" id="GO:0020037">
    <property type="term" value="F:heme binding"/>
    <property type="evidence" value="ECO:0007669"/>
    <property type="project" value="InterPro"/>
</dbReference>
<evidence type="ECO:0000256" key="8">
    <source>
        <dbReference type="ARBA" id="ARBA00023033"/>
    </source>
</evidence>
<evidence type="ECO:0000256" key="7">
    <source>
        <dbReference type="ARBA" id="ARBA00023004"/>
    </source>
</evidence>
<dbReference type="PANTHER" id="PTHR24305:SF166">
    <property type="entry name" value="CYTOCHROME P450 12A4, MITOCHONDRIAL-RELATED"/>
    <property type="match status" value="1"/>
</dbReference>
<dbReference type="InterPro" id="IPR050121">
    <property type="entry name" value="Cytochrome_P450_monoxygenase"/>
</dbReference>
<accession>A0A165KPC7</accession>
<dbReference type="OrthoDB" id="1470350at2759"/>
<sequence length="558" mass="62440">MSTREDVLRLVHFAADAWKELVLASLGVYATYKLAGAALDLWHSTQSPLRDLRTPSEPAHWMFGHMRTMLNCNSNEIQERWTAQLGETFAIRSLFGRYQLVTTDLRSNTHVLFASNVFQKSAPKRRGLRKLMGEGALWAEGAQHRAQRRLLNPAFGISHVRDMTETFLESGAKACPLREIWNNKCLEAGGSAQLNALAWLGHATLDAIGKACFDHEFGTLDGHTSELAEAFEQLFRTDVTAADQIRMMVNDKLPIVRAILPGRREKLVEVGKKKMDEACLRIVQEKKEAILAEMSGGKIDKRDVAGNDVISLLLRANLAADVDPAMRLSDEEVLAQIPTFLAAGHETTSTETTWAMYALAKDAKVQKRLRDELLAVPTDAPSFDTLNALPYLDQVIREVLRLHTVATFLTRQAMEDDVVPLAKPIVDRHGRTLSHIKMQKGDEVMIPIWLINRSKEIWGPDADKFIPERWDNIPQEASNIPGIAPNLMSFIGGPRACIGFRFAIAEMKALLFHIVRGFEFKLTVDPDTELWSRTAIIMRPQLRASNSVELPVTLTPIA</sequence>
<evidence type="ECO:0000256" key="6">
    <source>
        <dbReference type="ARBA" id="ARBA00023002"/>
    </source>
</evidence>
<dbReference type="PRINTS" id="PR00465">
    <property type="entry name" value="EP450IV"/>
</dbReference>
<dbReference type="PRINTS" id="PR00385">
    <property type="entry name" value="P450"/>
</dbReference>
<dbReference type="InParanoid" id="A0A165KPC7"/>
<keyword evidence="7 9" id="KW-0408">Iron</keyword>
<organism evidence="10 11">
    <name type="scientific">Exidia glandulosa HHB12029</name>
    <dbReference type="NCBI Taxonomy" id="1314781"/>
    <lineage>
        <taxon>Eukaryota</taxon>
        <taxon>Fungi</taxon>
        <taxon>Dikarya</taxon>
        <taxon>Basidiomycota</taxon>
        <taxon>Agaricomycotina</taxon>
        <taxon>Agaricomycetes</taxon>
        <taxon>Auriculariales</taxon>
        <taxon>Exidiaceae</taxon>
        <taxon>Exidia</taxon>
    </lineage>
</organism>
<evidence type="ECO:0000313" key="10">
    <source>
        <dbReference type="EMBL" id="KZV96650.1"/>
    </source>
</evidence>